<keyword evidence="1" id="KW-0472">Membrane</keyword>
<protein>
    <recommendedName>
        <fullName evidence="4">Kelch repeat protein</fullName>
    </recommendedName>
</protein>
<evidence type="ECO:0000256" key="1">
    <source>
        <dbReference type="SAM" id="Phobius"/>
    </source>
</evidence>
<evidence type="ECO:0000313" key="2">
    <source>
        <dbReference type="EMBL" id="EGW33943.1"/>
    </source>
</evidence>
<dbReference type="AlphaFoldDB" id="G3AJP2"/>
<dbReference type="eggNOG" id="ENOG502SE2S">
    <property type="taxonomic scope" value="Eukaryota"/>
</dbReference>
<proteinExistence type="predicted"/>
<accession>G3AJP2</accession>
<keyword evidence="1" id="KW-0812">Transmembrane</keyword>
<feature type="transmembrane region" description="Helical" evidence="1">
    <location>
        <begin position="376"/>
        <end position="399"/>
    </location>
</feature>
<dbReference type="SUPFAM" id="SSF50965">
    <property type="entry name" value="Galactose oxidase, central domain"/>
    <property type="match status" value="1"/>
</dbReference>
<dbReference type="Gene3D" id="2.120.10.80">
    <property type="entry name" value="Kelch-type beta propeller"/>
    <property type="match status" value="1"/>
</dbReference>
<dbReference type="KEGG" id="spaa:SPAPADRAFT_59331"/>
<sequence>MTSADNVNQGWNTLYDYDNGNIYVHLKNNDLLRLNFSLAGFENNDVNTLNLKNNQQIETLPSPPDKSTLFLLQGKLYALTTLESKTERDLCGDGIISIVEFSGNKWSTITGLNYDNIKDASFYRFPTIFTNPSYNNTIYFYGGLCEQSNSISNRLLSFEMDTNKFSTILTSTKPQAFYGAGNLLAPTPQSQLVIGGQSSSGWLNMYQLATWDFSAGWSFEQVKSNSNDTMVNSRKFPLVLPLFQPIANESSIQDNFKLDQVLLIGGESGGQQAATPAFAKLALDSNQWYWNSSIETNQIDYSDISGAATIFNTLVVVNSSSTNNKRDNQYHINLFDTNTFQPVKSLKENVQALQSTKSSPKSSSSSSDSSSFQKKVVLGTVFPVVFISIAIGIAAFFMIKRRRRKEEESQYNDIDYKFGYLQQQSIL</sequence>
<dbReference type="HOGENOM" id="CLU_643355_0_0_1"/>
<feature type="non-terminal residue" evidence="2">
    <location>
        <position position="427"/>
    </location>
</feature>
<keyword evidence="3" id="KW-1185">Reference proteome</keyword>
<evidence type="ECO:0000313" key="3">
    <source>
        <dbReference type="Proteomes" id="UP000000709"/>
    </source>
</evidence>
<organism evidence="3">
    <name type="scientific">Spathaspora passalidarum (strain NRRL Y-27907 / 11-Y1)</name>
    <dbReference type="NCBI Taxonomy" id="619300"/>
    <lineage>
        <taxon>Eukaryota</taxon>
        <taxon>Fungi</taxon>
        <taxon>Dikarya</taxon>
        <taxon>Ascomycota</taxon>
        <taxon>Saccharomycotina</taxon>
        <taxon>Pichiomycetes</taxon>
        <taxon>Debaryomycetaceae</taxon>
        <taxon>Spathaspora</taxon>
    </lineage>
</organism>
<dbReference type="GeneID" id="18872870"/>
<dbReference type="EMBL" id="GL996500">
    <property type="protein sequence ID" value="EGW33943.1"/>
    <property type="molecule type" value="Genomic_DNA"/>
</dbReference>
<keyword evidence="1" id="KW-1133">Transmembrane helix</keyword>
<dbReference type="OrthoDB" id="3980762at2759"/>
<dbReference type="InterPro" id="IPR011043">
    <property type="entry name" value="Gal_Oxase/kelch_b-propeller"/>
</dbReference>
<evidence type="ECO:0008006" key="4">
    <source>
        <dbReference type="Google" id="ProtNLM"/>
    </source>
</evidence>
<dbReference type="STRING" id="619300.G3AJP2"/>
<dbReference type="RefSeq" id="XP_007373527.1">
    <property type="nucleotide sequence ID" value="XM_007373465.1"/>
</dbReference>
<feature type="non-terminal residue" evidence="2">
    <location>
        <position position="1"/>
    </location>
</feature>
<reference evidence="2 3" key="1">
    <citation type="journal article" date="2011" name="Proc. Natl. Acad. Sci. U.S.A.">
        <title>Comparative genomics of xylose-fermenting fungi for enhanced biofuel production.</title>
        <authorList>
            <person name="Wohlbach D.J."/>
            <person name="Kuo A."/>
            <person name="Sato T.K."/>
            <person name="Potts K.M."/>
            <person name="Salamov A.A."/>
            <person name="LaButti K.M."/>
            <person name="Sun H."/>
            <person name="Clum A."/>
            <person name="Pangilinan J.L."/>
            <person name="Lindquist E.A."/>
            <person name="Lucas S."/>
            <person name="Lapidus A."/>
            <person name="Jin M."/>
            <person name="Gunawan C."/>
            <person name="Balan V."/>
            <person name="Dale B.E."/>
            <person name="Jeffries T.W."/>
            <person name="Zinkel R."/>
            <person name="Barry K.W."/>
            <person name="Grigoriev I.V."/>
            <person name="Gasch A.P."/>
        </authorList>
    </citation>
    <scope>NUCLEOTIDE SEQUENCE [LARGE SCALE GENOMIC DNA]</scope>
    <source>
        <strain evidence="3">NRRL Y-27907 / 11-Y1</strain>
    </source>
</reference>
<dbReference type="Proteomes" id="UP000000709">
    <property type="component" value="Unassembled WGS sequence"/>
</dbReference>
<dbReference type="OMA" id="GWLNMYQ"/>
<gene>
    <name evidence="2" type="ORF">SPAPADRAFT_59331</name>
</gene>
<dbReference type="InParanoid" id="G3AJP2"/>
<name>G3AJP2_SPAPN</name>
<dbReference type="InterPro" id="IPR015915">
    <property type="entry name" value="Kelch-typ_b-propeller"/>
</dbReference>